<accession>A0AAP5IEZ9</accession>
<dbReference type="Proteomes" id="UP000667802">
    <property type="component" value="Unassembled WGS sequence"/>
</dbReference>
<comment type="caution">
    <text evidence="2">The sequence shown here is derived from an EMBL/GenBank/DDBJ whole genome shotgun (WGS) entry which is preliminary data.</text>
</comment>
<evidence type="ECO:0000313" key="3">
    <source>
        <dbReference type="Proteomes" id="UP000667802"/>
    </source>
</evidence>
<dbReference type="AlphaFoldDB" id="A0AAP5IEZ9"/>
<protein>
    <submittedName>
        <fullName evidence="2">MarR family transcriptional regulator</fullName>
    </submittedName>
</protein>
<gene>
    <name evidence="2" type="ORF">G7B40_038970</name>
</gene>
<dbReference type="RefSeq" id="WP_208344406.1">
    <property type="nucleotide sequence ID" value="NZ_CAWQFN010000500.1"/>
</dbReference>
<sequence length="276" mass="31883">MAELKKDKAPLFYQLTNKEWVETVKDLTGAEIKVLYHVRSLDPFGDRELDYSVTQVALQLGLSKGAVSKAFKKLDQMNLICVELVRVKVRVNTNKNNITEFSKENSVSYRKHELPIRNENFSEETEVSSSKCSFPIGNEQPPEPLQHKDSSAPHTIHTYTDFINTLSDSERESFVKFGEQKARALPQPPQLPQRWIEKNWEELSAQWHKESGKTPRAQSEKWENHPRRDEWLAEIERTGNPAMFAGSDKEKQAFVTWCWDASQFSWLKEEGNTNGI</sequence>
<proteinExistence type="predicted"/>
<evidence type="ECO:0000256" key="1">
    <source>
        <dbReference type="SAM" id="MobiDB-lite"/>
    </source>
</evidence>
<dbReference type="EMBL" id="JAALHA020000035">
    <property type="protein sequence ID" value="MDR9900488.1"/>
    <property type="molecule type" value="Genomic_DNA"/>
</dbReference>
<keyword evidence="3" id="KW-1185">Reference proteome</keyword>
<feature type="region of interest" description="Disordered" evidence="1">
    <location>
        <begin position="121"/>
        <end position="152"/>
    </location>
</feature>
<name>A0AAP5IEZ9_9CYAN</name>
<evidence type="ECO:0000313" key="2">
    <source>
        <dbReference type="EMBL" id="MDR9900488.1"/>
    </source>
</evidence>
<reference evidence="3" key="1">
    <citation type="journal article" date="2021" name="Science">
        <title>Hunting the eagle killer: A cyanobacterial neurotoxin causes vacuolar myelinopathy.</title>
        <authorList>
            <person name="Breinlinger S."/>
            <person name="Phillips T.J."/>
            <person name="Haram B.N."/>
            <person name="Mares J."/>
            <person name="Martinez Yerena J.A."/>
            <person name="Hrouzek P."/>
            <person name="Sobotka R."/>
            <person name="Henderson W.M."/>
            <person name="Schmieder P."/>
            <person name="Williams S.M."/>
            <person name="Lauderdale J.D."/>
            <person name="Wilde H.D."/>
            <person name="Gerrin W."/>
            <person name="Kust A."/>
            <person name="Washington J.W."/>
            <person name="Wagner C."/>
            <person name="Geier B."/>
            <person name="Liebeke M."/>
            <person name="Enke H."/>
            <person name="Niedermeyer T.H.J."/>
            <person name="Wilde S.B."/>
        </authorList>
    </citation>
    <scope>NUCLEOTIDE SEQUENCE [LARGE SCALE GENOMIC DNA]</scope>
    <source>
        <strain evidence="3">Thurmond2011</strain>
    </source>
</reference>
<organism evidence="2 3">
    <name type="scientific">Aetokthonos hydrillicola Thurmond2011</name>
    <dbReference type="NCBI Taxonomy" id="2712845"/>
    <lineage>
        <taxon>Bacteria</taxon>
        <taxon>Bacillati</taxon>
        <taxon>Cyanobacteriota</taxon>
        <taxon>Cyanophyceae</taxon>
        <taxon>Nostocales</taxon>
        <taxon>Hapalosiphonaceae</taxon>
        <taxon>Aetokthonos</taxon>
    </lineage>
</organism>